<accession>A0A1Z4BVW2</accession>
<organism evidence="2 3">
    <name type="scientific">Methylovulum psychrotolerans</name>
    <dbReference type="NCBI Taxonomy" id="1704499"/>
    <lineage>
        <taxon>Bacteria</taxon>
        <taxon>Pseudomonadati</taxon>
        <taxon>Pseudomonadota</taxon>
        <taxon>Gammaproteobacteria</taxon>
        <taxon>Methylococcales</taxon>
        <taxon>Methylococcaceae</taxon>
        <taxon>Methylovulum</taxon>
    </lineage>
</organism>
<evidence type="ECO:0000313" key="2">
    <source>
        <dbReference type="EMBL" id="ASF45390.1"/>
    </source>
</evidence>
<gene>
    <name evidence="2" type="ORF">CEK71_04540</name>
</gene>
<dbReference type="Proteomes" id="UP000197019">
    <property type="component" value="Chromosome"/>
</dbReference>
<evidence type="ECO:0000313" key="3">
    <source>
        <dbReference type="Proteomes" id="UP000197019"/>
    </source>
</evidence>
<reference evidence="2 3" key="1">
    <citation type="submission" date="2017-06" db="EMBL/GenBank/DDBJ databases">
        <title>Genome Sequencing of the methanotroph Methylovulum psychrotolerants str. HV10-M2 isolated from a high-altitude environment.</title>
        <authorList>
            <person name="Mateos-Rivera A."/>
        </authorList>
    </citation>
    <scope>NUCLEOTIDE SEQUENCE [LARGE SCALE GENOMIC DNA]</scope>
    <source>
        <strain evidence="2 3">HV10_M2</strain>
    </source>
</reference>
<sequence length="97" mass="10792">MKYNYGWCLLAAAVQMAHAGNIETYNLPASKVYQGYCRQEALRLHPGVIAQQRLLHSNGEFLLRNGIQAGDGSEWFVVCDLANGNIIREQKLADGKI</sequence>
<evidence type="ECO:0000256" key="1">
    <source>
        <dbReference type="SAM" id="SignalP"/>
    </source>
</evidence>
<feature type="chain" id="PRO_5012418934" evidence="1">
    <location>
        <begin position="20"/>
        <end position="97"/>
    </location>
</feature>
<dbReference type="KEGG" id="mpsy:CEK71_04540"/>
<protein>
    <submittedName>
        <fullName evidence="2">Uncharacterized protein</fullName>
    </submittedName>
</protein>
<proteinExistence type="predicted"/>
<dbReference type="EMBL" id="CP022129">
    <property type="protein sequence ID" value="ASF45390.1"/>
    <property type="molecule type" value="Genomic_DNA"/>
</dbReference>
<dbReference type="RefSeq" id="WP_088618272.1">
    <property type="nucleotide sequence ID" value="NZ_CP022129.1"/>
</dbReference>
<feature type="signal peptide" evidence="1">
    <location>
        <begin position="1"/>
        <end position="19"/>
    </location>
</feature>
<keyword evidence="3" id="KW-1185">Reference proteome</keyword>
<keyword evidence="1" id="KW-0732">Signal</keyword>
<name>A0A1Z4BVW2_9GAMM</name>
<dbReference type="OrthoDB" id="5574325at2"/>
<dbReference type="AlphaFoldDB" id="A0A1Z4BVW2"/>